<evidence type="ECO:0000313" key="1">
    <source>
        <dbReference type="EMBL" id="KAI0056434.1"/>
    </source>
</evidence>
<accession>A0ACB8SIU6</accession>
<keyword evidence="2" id="KW-1185">Reference proteome</keyword>
<dbReference type="EMBL" id="MU277264">
    <property type="protein sequence ID" value="KAI0056434.1"/>
    <property type="molecule type" value="Genomic_DNA"/>
</dbReference>
<dbReference type="Proteomes" id="UP000814140">
    <property type="component" value="Unassembled WGS sequence"/>
</dbReference>
<gene>
    <name evidence="1" type="ORF">BV25DRAFT_1832201</name>
</gene>
<evidence type="ECO:0000313" key="2">
    <source>
        <dbReference type="Proteomes" id="UP000814140"/>
    </source>
</evidence>
<proteinExistence type="predicted"/>
<protein>
    <submittedName>
        <fullName evidence="1">Phosphatases II</fullName>
    </submittedName>
</protein>
<reference evidence="1" key="1">
    <citation type="submission" date="2021-03" db="EMBL/GenBank/DDBJ databases">
        <authorList>
            <consortium name="DOE Joint Genome Institute"/>
            <person name="Ahrendt S."/>
            <person name="Looney B.P."/>
            <person name="Miyauchi S."/>
            <person name="Morin E."/>
            <person name="Drula E."/>
            <person name="Courty P.E."/>
            <person name="Chicoki N."/>
            <person name="Fauchery L."/>
            <person name="Kohler A."/>
            <person name="Kuo A."/>
            <person name="Labutti K."/>
            <person name="Pangilinan J."/>
            <person name="Lipzen A."/>
            <person name="Riley R."/>
            <person name="Andreopoulos W."/>
            <person name="He G."/>
            <person name="Johnson J."/>
            <person name="Barry K.W."/>
            <person name="Grigoriev I.V."/>
            <person name="Nagy L."/>
            <person name="Hibbett D."/>
            <person name="Henrissat B."/>
            <person name="Matheny P.B."/>
            <person name="Labbe J."/>
            <person name="Martin F."/>
        </authorList>
    </citation>
    <scope>NUCLEOTIDE SEQUENCE</scope>
    <source>
        <strain evidence="1">HHB10654</strain>
    </source>
</reference>
<comment type="caution">
    <text evidence="1">The sequence shown here is derived from an EMBL/GenBank/DDBJ whole genome shotgun (WGS) entry which is preliminary data.</text>
</comment>
<name>A0ACB8SIU6_9AGAM</name>
<sequence>MTSRRPFSAKRPRAQTLSALTLPIAPPAKSPATPHPLFPGAPPAHVTEVLPRLYISDICTAEDPSQLAELGITHVLSTMPGNVGLPPALRARSAQISLQDTPFAELAAHLPHTTQYIHAALREPGARVLVHCMMGSSRSVSVVCAYLIAHHGYSPDQAVQYIKERRRIANPNHGFVDQLHEYWRSLRDHSL</sequence>
<organism evidence="1 2">
    <name type="scientific">Artomyces pyxidatus</name>
    <dbReference type="NCBI Taxonomy" id="48021"/>
    <lineage>
        <taxon>Eukaryota</taxon>
        <taxon>Fungi</taxon>
        <taxon>Dikarya</taxon>
        <taxon>Basidiomycota</taxon>
        <taxon>Agaricomycotina</taxon>
        <taxon>Agaricomycetes</taxon>
        <taxon>Russulales</taxon>
        <taxon>Auriscalpiaceae</taxon>
        <taxon>Artomyces</taxon>
    </lineage>
</organism>
<reference evidence="1" key="2">
    <citation type="journal article" date="2022" name="New Phytol.">
        <title>Evolutionary transition to the ectomycorrhizal habit in the genomes of a hyperdiverse lineage of mushroom-forming fungi.</title>
        <authorList>
            <person name="Looney B."/>
            <person name="Miyauchi S."/>
            <person name="Morin E."/>
            <person name="Drula E."/>
            <person name="Courty P.E."/>
            <person name="Kohler A."/>
            <person name="Kuo A."/>
            <person name="LaButti K."/>
            <person name="Pangilinan J."/>
            <person name="Lipzen A."/>
            <person name="Riley R."/>
            <person name="Andreopoulos W."/>
            <person name="He G."/>
            <person name="Johnson J."/>
            <person name="Nolan M."/>
            <person name="Tritt A."/>
            <person name="Barry K.W."/>
            <person name="Grigoriev I.V."/>
            <person name="Nagy L.G."/>
            <person name="Hibbett D."/>
            <person name="Henrissat B."/>
            <person name="Matheny P.B."/>
            <person name="Labbe J."/>
            <person name="Martin F.M."/>
        </authorList>
    </citation>
    <scope>NUCLEOTIDE SEQUENCE</scope>
    <source>
        <strain evidence="1">HHB10654</strain>
    </source>
</reference>